<sequence>MENGAIIVIAANDNFFQFMKASIYDIRYNLGNKTKIIGYDLGGISENKQMINELNNVCNFELRIFNFTILPLSVRKLTIFAWKIVIIAEILKEYPTMIYADASVRLYYDGFNNYFDRIEDETISGLQMPSNGGHKLYKYIPHYWEEISSGESLKEMHEANFMIIHRNEYTRKLLKWLKINKYKIKIKLKKRAILCAYTLECIDPPGAKINCEHPYIGIAKCHRQDQKQEILIKNKENGKKFYSHYDDQNPRIYPNGFFGIMRRLPLRKNLNFEKAVKCN</sequence>
<protein>
    <submittedName>
        <fullName evidence="1">Uncharacterized protein</fullName>
    </submittedName>
</protein>
<gene>
    <name evidence="1" type="ORF">Mgra_00000080</name>
</gene>
<evidence type="ECO:0000313" key="2">
    <source>
        <dbReference type="Proteomes" id="UP000605970"/>
    </source>
</evidence>
<comment type="caution">
    <text evidence="1">The sequence shown here is derived from an EMBL/GenBank/DDBJ whole genome shotgun (WGS) entry which is preliminary data.</text>
</comment>
<dbReference type="InterPro" id="IPR012444">
    <property type="entry name" value="DUF1647"/>
</dbReference>
<dbReference type="Proteomes" id="UP000605970">
    <property type="component" value="Unassembled WGS sequence"/>
</dbReference>
<dbReference type="AlphaFoldDB" id="A0A8T0A2C7"/>
<proteinExistence type="predicted"/>
<dbReference type="PANTHER" id="PTHR31389">
    <property type="entry name" value="LD39211P"/>
    <property type="match status" value="1"/>
</dbReference>
<name>A0A8T0A2C7_9BILA</name>
<keyword evidence="2" id="KW-1185">Reference proteome</keyword>
<dbReference type="PANTHER" id="PTHR31389:SF4">
    <property type="entry name" value="LD39211P"/>
    <property type="match status" value="1"/>
</dbReference>
<evidence type="ECO:0000313" key="1">
    <source>
        <dbReference type="EMBL" id="KAF7640251.1"/>
    </source>
</evidence>
<accession>A0A8T0A2C7</accession>
<dbReference type="OrthoDB" id="5785713at2759"/>
<dbReference type="Pfam" id="PF07801">
    <property type="entry name" value="DUF1647"/>
    <property type="match status" value="1"/>
</dbReference>
<organism evidence="1 2">
    <name type="scientific">Meloidogyne graminicola</name>
    <dbReference type="NCBI Taxonomy" id="189291"/>
    <lineage>
        <taxon>Eukaryota</taxon>
        <taxon>Metazoa</taxon>
        <taxon>Ecdysozoa</taxon>
        <taxon>Nematoda</taxon>
        <taxon>Chromadorea</taxon>
        <taxon>Rhabditida</taxon>
        <taxon>Tylenchina</taxon>
        <taxon>Tylenchomorpha</taxon>
        <taxon>Tylenchoidea</taxon>
        <taxon>Meloidogynidae</taxon>
        <taxon>Meloidogyninae</taxon>
        <taxon>Meloidogyne</taxon>
    </lineage>
</organism>
<dbReference type="EMBL" id="JABEBT010000001">
    <property type="protein sequence ID" value="KAF7640251.1"/>
    <property type="molecule type" value="Genomic_DNA"/>
</dbReference>
<reference evidence="1" key="1">
    <citation type="journal article" date="2020" name="Ecol. Evol.">
        <title>Genome structure and content of the rice root-knot nematode (Meloidogyne graminicola).</title>
        <authorList>
            <person name="Phan N.T."/>
            <person name="Danchin E.G.J."/>
            <person name="Klopp C."/>
            <person name="Perfus-Barbeoch L."/>
            <person name="Kozlowski D.K."/>
            <person name="Koutsovoulos G.D."/>
            <person name="Lopez-Roques C."/>
            <person name="Bouchez O."/>
            <person name="Zahm M."/>
            <person name="Besnard G."/>
            <person name="Bellafiore S."/>
        </authorList>
    </citation>
    <scope>NUCLEOTIDE SEQUENCE</scope>
    <source>
        <strain evidence="1">VN-18</strain>
    </source>
</reference>